<dbReference type="EMBL" id="CZBE01000006">
    <property type="protein sequence ID" value="CUP53604.1"/>
    <property type="molecule type" value="Genomic_DNA"/>
</dbReference>
<dbReference type="Proteomes" id="UP000095765">
    <property type="component" value="Unassembled WGS sequence"/>
</dbReference>
<dbReference type="PROSITE" id="PS51480">
    <property type="entry name" value="DHAL"/>
    <property type="match status" value="1"/>
</dbReference>
<evidence type="ECO:0000313" key="10">
    <source>
        <dbReference type="EMBL" id="CUP53604.1"/>
    </source>
</evidence>
<evidence type="ECO:0000256" key="5">
    <source>
        <dbReference type="ARBA" id="ARBA00022777"/>
    </source>
</evidence>
<comment type="subunit">
    <text evidence="7">Homodimer. The dihydroxyacetone kinase complex is composed of a homodimer of DhaM, a homodimer of DhaK and the subunit DhaL.</text>
</comment>
<dbReference type="GO" id="GO:0047324">
    <property type="term" value="F:phosphoenolpyruvate-glycerone phosphotransferase activity"/>
    <property type="evidence" value="ECO:0007669"/>
    <property type="project" value="UniProtKB-EC"/>
</dbReference>
<comment type="catalytic activity">
    <reaction evidence="1">
        <text>dihydroxyacetone + phosphoenolpyruvate = dihydroxyacetone phosphate + pyruvate</text>
        <dbReference type="Rhea" id="RHEA:18381"/>
        <dbReference type="ChEBI" id="CHEBI:15361"/>
        <dbReference type="ChEBI" id="CHEBI:16016"/>
        <dbReference type="ChEBI" id="CHEBI:57642"/>
        <dbReference type="ChEBI" id="CHEBI:58702"/>
        <dbReference type="EC" id="2.7.1.121"/>
    </reaction>
</comment>
<dbReference type="GO" id="GO:0004371">
    <property type="term" value="F:glycerone kinase activity"/>
    <property type="evidence" value="ECO:0007669"/>
    <property type="project" value="InterPro"/>
</dbReference>
<evidence type="ECO:0000256" key="2">
    <source>
        <dbReference type="ARBA" id="ARBA00004745"/>
    </source>
</evidence>
<dbReference type="Pfam" id="PF02734">
    <property type="entry name" value="Dak2"/>
    <property type="match status" value="1"/>
</dbReference>
<comment type="function">
    <text evidence="8">ADP-binding subunit of the dihydroxyacetone kinase, which is responsible for the phosphoenolpyruvate (PEP)-dependent phosphorylation of dihydroxyacetone. DhaL-ADP is converted to DhaL-ATP via a phosphoryl group transfer from DhaM and transmits it to dihydroxyacetone binds to DhaK.</text>
</comment>
<dbReference type="GO" id="GO:0019563">
    <property type="term" value="P:glycerol catabolic process"/>
    <property type="evidence" value="ECO:0007669"/>
    <property type="project" value="TreeGrafter"/>
</dbReference>
<evidence type="ECO:0000256" key="7">
    <source>
        <dbReference type="ARBA" id="ARBA00046577"/>
    </source>
</evidence>
<evidence type="ECO:0000256" key="8">
    <source>
        <dbReference type="ARBA" id="ARBA00055771"/>
    </source>
</evidence>
<dbReference type="FunFam" id="1.25.40.340:FF:000002">
    <property type="entry name" value="Dihydroxyacetone kinase, L subunit"/>
    <property type="match status" value="1"/>
</dbReference>
<evidence type="ECO:0000259" key="9">
    <source>
        <dbReference type="PROSITE" id="PS51480"/>
    </source>
</evidence>
<dbReference type="SUPFAM" id="SSF101473">
    <property type="entry name" value="DhaL-like"/>
    <property type="match status" value="1"/>
</dbReference>
<proteinExistence type="predicted"/>
<organism evidence="10 11">
    <name type="scientific">Anaerotruncus colihominis</name>
    <dbReference type="NCBI Taxonomy" id="169435"/>
    <lineage>
        <taxon>Bacteria</taxon>
        <taxon>Bacillati</taxon>
        <taxon>Bacillota</taxon>
        <taxon>Clostridia</taxon>
        <taxon>Eubacteriales</taxon>
        <taxon>Oscillospiraceae</taxon>
        <taxon>Anaerotruncus</taxon>
    </lineage>
</organism>
<dbReference type="RefSeq" id="WP_055244535.1">
    <property type="nucleotide sequence ID" value="NZ_CABIWA010000003.1"/>
</dbReference>
<comment type="pathway">
    <text evidence="2">Polyol metabolism; glycerol degradation.</text>
</comment>
<dbReference type="Gene3D" id="1.25.40.340">
    <property type="match status" value="1"/>
</dbReference>
<dbReference type="InterPro" id="IPR012737">
    <property type="entry name" value="DhaK_L_YcgS"/>
</dbReference>
<protein>
    <recommendedName>
        <fullName evidence="3">phosphoenolpyruvate--glycerone phosphotransferase</fullName>
        <ecNumber evidence="3">2.7.1.121</ecNumber>
    </recommendedName>
</protein>
<reference evidence="10 11" key="1">
    <citation type="submission" date="2015-09" db="EMBL/GenBank/DDBJ databases">
        <authorList>
            <consortium name="Pathogen Informatics"/>
        </authorList>
    </citation>
    <scope>NUCLEOTIDE SEQUENCE [LARGE SCALE GENOMIC DNA]</scope>
    <source>
        <strain evidence="10 11">2789STDY5834939</strain>
    </source>
</reference>
<sequence>MGFQLTTKDYVEYIKKAYEKIHANGDYITELDSATGDGDHWTNINMGFEKLVEASGELETMSLFDAFKKISMIMMSVIGGSGGVLYGSAYMEAAKRLNGKETIQNEELCGILEAMMNGIMKRGKAKPGMKTMLDALAPAAACYRKCIADGADEKQTLARVKQAALLGAESTRQMEAVRGRAYYQANKGVGNLDPGAVTMSYQIETLMDYVEGKL</sequence>
<feature type="domain" description="DhaL" evidence="9">
    <location>
        <begin position="8"/>
        <end position="208"/>
    </location>
</feature>
<dbReference type="InterPro" id="IPR036117">
    <property type="entry name" value="DhaL_dom_sf"/>
</dbReference>
<dbReference type="InterPro" id="IPR050861">
    <property type="entry name" value="Dihydroxyacetone_Kinase"/>
</dbReference>
<keyword evidence="6" id="KW-0319">Glycerol metabolism</keyword>
<gene>
    <name evidence="10" type="primary">dhaL_3</name>
    <name evidence="10" type="ORF">ERS852551_01108</name>
</gene>
<dbReference type="SMART" id="SM01120">
    <property type="entry name" value="Dak2"/>
    <property type="match status" value="1"/>
</dbReference>
<evidence type="ECO:0000256" key="6">
    <source>
        <dbReference type="ARBA" id="ARBA00022798"/>
    </source>
</evidence>
<evidence type="ECO:0000256" key="4">
    <source>
        <dbReference type="ARBA" id="ARBA00022679"/>
    </source>
</evidence>
<dbReference type="PANTHER" id="PTHR28629:SF4">
    <property type="entry name" value="TRIOKINASE_FMN CYCLASE"/>
    <property type="match status" value="1"/>
</dbReference>
<dbReference type="InterPro" id="IPR004007">
    <property type="entry name" value="DhaL_dom"/>
</dbReference>
<evidence type="ECO:0000256" key="1">
    <source>
        <dbReference type="ARBA" id="ARBA00001113"/>
    </source>
</evidence>
<dbReference type="NCBIfam" id="TIGR02365">
    <property type="entry name" value="dha_L_ycgS"/>
    <property type="match status" value="1"/>
</dbReference>
<evidence type="ECO:0000256" key="3">
    <source>
        <dbReference type="ARBA" id="ARBA00012095"/>
    </source>
</evidence>
<keyword evidence="5 10" id="KW-0418">Kinase</keyword>
<dbReference type="OrthoDB" id="9800291at2"/>
<dbReference type="AlphaFoldDB" id="A0A174NXY7"/>
<name>A0A174NXY7_9FIRM</name>
<dbReference type="GO" id="GO:0005829">
    <property type="term" value="C:cytosol"/>
    <property type="evidence" value="ECO:0007669"/>
    <property type="project" value="TreeGrafter"/>
</dbReference>
<evidence type="ECO:0000313" key="11">
    <source>
        <dbReference type="Proteomes" id="UP000095765"/>
    </source>
</evidence>
<accession>A0A174NXY7</accession>
<dbReference type="EC" id="2.7.1.121" evidence="3"/>
<dbReference type="PANTHER" id="PTHR28629">
    <property type="entry name" value="TRIOKINASE/FMN CYCLASE"/>
    <property type="match status" value="1"/>
</dbReference>
<keyword evidence="4 10" id="KW-0808">Transferase</keyword>